<organism evidence="12 13">
    <name type="scientific">Trichonephila clavata</name>
    <name type="common">Joro spider</name>
    <name type="synonym">Nephila clavata</name>
    <dbReference type="NCBI Taxonomy" id="2740835"/>
    <lineage>
        <taxon>Eukaryota</taxon>
        <taxon>Metazoa</taxon>
        <taxon>Ecdysozoa</taxon>
        <taxon>Arthropoda</taxon>
        <taxon>Chelicerata</taxon>
        <taxon>Arachnida</taxon>
        <taxon>Araneae</taxon>
        <taxon>Araneomorphae</taxon>
        <taxon>Entelegynae</taxon>
        <taxon>Araneoidea</taxon>
        <taxon>Nephilidae</taxon>
        <taxon>Trichonephila</taxon>
    </lineage>
</organism>
<reference evidence="12" key="1">
    <citation type="submission" date="2020-07" db="EMBL/GenBank/DDBJ databases">
        <title>Multicomponent nature underlies the extraordinary mechanical properties of spider dragline silk.</title>
        <authorList>
            <person name="Kono N."/>
            <person name="Nakamura H."/>
            <person name="Mori M."/>
            <person name="Yoshida Y."/>
            <person name="Ohtoshi R."/>
            <person name="Malay A.D."/>
            <person name="Moran D.A.P."/>
            <person name="Tomita M."/>
            <person name="Numata K."/>
            <person name="Arakawa K."/>
        </authorList>
    </citation>
    <scope>NUCLEOTIDE SEQUENCE</scope>
</reference>
<evidence type="ECO:0000256" key="5">
    <source>
        <dbReference type="ARBA" id="ARBA00022833"/>
    </source>
</evidence>
<dbReference type="Proteomes" id="UP000887116">
    <property type="component" value="Unassembled WGS sequence"/>
</dbReference>
<keyword evidence="7" id="KW-0804">Transcription</keyword>
<feature type="domain" description="C2H2-type" evidence="11">
    <location>
        <begin position="303"/>
        <end position="330"/>
    </location>
</feature>
<evidence type="ECO:0000313" key="12">
    <source>
        <dbReference type="EMBL" id="GFQ80428.1"/>
    </source>
</evidence>
<feature type="compositionally biased region" description="Basic residues" evidence="10">
    <location>
        <begin position="117"/>
        <end position="130"/>
    </location>
</feature>
<evidence type="ECO:0000256" key="8">
    <source>
        <dbReference type="ARBA" id="ARBA00023242"/>
    </source>
</evidence>
<dbReference type="InterPro" id="IPR036236">
    <property type="entry name" value="Znf_C2H2_sf"/>
</dbReference>
<keyword evidence="2" id="KW-0479">Metal-binding</keyword>
<evidence type="ECO:0000256" key="3">
    <source>
        <dbReference type="ARBA" id="ARBA00022737"/>
    </source>
</evidence>
<feature type="domain" description="C2H2-type" evidence="11">
    <location>
        <begin position="358"/>
        <end position="380"/>
    </location>
</feature>
<feature type="region of interest" description="Disordered" evidence="10">
    <location>
        <begin position="836"/>
        <end position="855"/>
    </location>
</feature>
<name>A0A8X6GDY5_TRICU</name>
<feature type="domain" description="C2H2-type" evidence="11">
    <location>
        <begin position="271"/>
        <end position="299"/>
    </location>
</feature>
<evidence type="ECO:0000256" key="4">
    <source>
        <dbReference type="ARBA" id="ARBA00022771"/>
    </source>
</evidence>
<feature type="region of interest" description="Disordered" evidence="10">
    <location>
        <begin position="112"/>
        <end position="146"/>
    </location>
</feature>
<dbReference type="PANTHER" id="PTHR47772">
    <property type="entry name" value="ZINC FINGER PROTEIN 200"/>
    <property type="match status" value="1"/>
</dbReference>
<keyword evidence="4 9" id="KW-0863">Zinc-finger</keyword>
<feature type="domain" description="C2H2-type" evidence="11">
    <location>
        <begin position="539"/>
        <end position="567"/>
    </location>
</feature>
<evidence type="ECO:0000256" key="2">
    <source>
        <dbReference type="ARBA" id="ARBA00022723"/>
    </source>
</evidence>
<dbReference type="SMART" id="SM00355">
    <property type="entry name" value="ZnF_C2H2"/>
    <property type="match status" value="13"/>
</dbReference>
<protein>
    <submittedName>
        <fullName evidence="12">Zinc finger protein</fullName>
    </submittedName>
</protein>
<comment type="caution">
    <text evidence="12">The sequence shown here is derived from an EMBL/GenBank/DDBJ whole genome shotgun (WGS) entry which is preliminary data.</text>
</comment>
<dbReference type="SUPFAM" id="SSF57667">
    <property type="entry name" value="beta-beta-alpha zinc fingers"/>
    <property type="match status" value="5"/>
</dbReference>
<dbReference type="InterPro" id="IPR013087">
    <property type="entry name" value="Znf_C2H2_type"/>
</dbReference>
<dbReference type="InterPro" id="IPR050636">
    <property type="entry name" value="C2H2-ZF_domain-containing"/>
</dbReference>
<keyword evidence="6" id="KW-0805">Transcription regulation</keyword>
<keyword evidence="5" id="KW-0862">Zinc</keyword>
<dbReference type="PANTHER" id="PTHR47772:SF4">
    <property type="entry name" value="ZFP64 ZINC FINGER PROTEIN"/>
    <property type="match status" value="1"/>
</dbReference>
<sequence>MQNNSQSIQIKKIDFNLQENRICVPFTSLVRDGVILLNLKTGPDAKVNVVKRGLDGDPIIKNQVILEVKDSKTSAVPVLTVVDKMKNDKIQQNGEELAEKILREFRLKNLEEQARKPVSKPKPKKTKKSVPKADNSELENKQDSNITTSKTLSLKEKYRKFNKKTQSNMKILKRRSQLNSSNVTRSKMQLKYKLNLSAENKCVQSNEITSNSSLTDCLVSCRFCRRSFKTLENCFKHSCNDSVEMFKCELCLMEFKYKNHLDRHVKGHTRNNCKICNEQFTKRKALCKHLKIVHNIAEPEKLYVCSFCERTFSKRLSLNVHMKTHAVGKLLCIKCGVMFIKEEEYVEHTKEHIKDTKYECTLCGKKFVRRQQHDQHMMGHEKHSCSSCNVTFSTKKMLLRHQQVIHGVTVMKKHQCSTCTKSFVRPLHLQIHERIHTGEKPVKCSHCEKNFSTQRSLAKHLKSARHLQTVNDGKKVELEKPFLCSICGATFFQQQSLCRHIEILHTPGEAIKCEHCDYSTKCKANLKRHIEGHANIKRYICEICGISFRAFATLKEHHLFVHSESRGFECETCKKSFKNKSSLQRHLRIHSEVRPYKCHCNRDYKRLSHLKRHMAAAHLMTIKKSSDAKNLEICSIEGNNKPNAVKPRHRSRKTMEAKMNSASNDDVSSLILPEKVMKQSISNADINSLSLSMKVNENLVSTDAVNPLSLPNQNFLTDHLFETALNKSLTDPLSVETSDNNNVYTYVPSDNMQNFIVKNDLDIVPSIDTKNPLLPISHSVVSSDSHDSVSLEDPDLNLSPDCFTFSLSASPLAVLGMENISSNIQIQNQHDVPSILSSQDSINRPRSLPNLNSQSSSIDSLFPFPLRSTDLDSSLLLGNDLQSSLDQSNSSKQLFGESGDILSMPTFTSSNESSITDCPSENFFNISPDTDIWDVPQDNGIISLTEDEMTSNNCDKISSLCNFSSNSNSLLACNLVFPNDPLLDCPIDANSFNTEDFIIT</sequence>
<dbReference type="FunFam" id="3.30.160.60:FF:002343">
    <property type="entry name" value="Zinc finger protein 33A"/>
    <property type="match status" value="1"/>
</dbReference>
<dbReference type="Gene3D" id="3.30.160.60">
    <property type="entry name" value="Classic Zinc Finger"/>
    <property type="match status" value="9"/>
</dbReference>
<dbReference type="Pfam" id="PF12874">
    <property type="entry name" value="zf-met"/>
    <property type="match status" value="1"/>
</dbReference>
<keyword evidence="13" id="KW-1185">Reference proteome</keyword>
<dbReference type="FunFam" id="3.30.160.60:FF:000012">
    <property type="entry name" value="RB-associated KRAB zinc finger protein-like"/>
    <property type="match status" value="1"/>
</dbReference>
<feature type="domain" description="C2H2-type" evidence="11">
    <location>
        <begin position="414"/>
        <end position="441"/>
    </location>
</feature>
<dbReference type="AlphaFoldDB" id="A0A8X6GDY5"/>
<dbReference type="EMBL" id="BMAO01032192">
    <property type="protein sequence ID" value="GFQ80428.1"/>
    <property type="molecule type" value="Genomic_DNA"/>
</dbReference>
<feature type="domain" description="C2H2-type" evidence="11">
    <location>
        <begin position="511"/>
        <end position="538"/>
    </location>
</feature>
<comment type="subcellular location">
    <subcellularLocation>
        <location evidence="1">Nucleus</location>
    </subcellularLocation>
</comment>
<evidence type="ECO:0000313" key="13">
    <source>
        <dbReference type="Proteomes" id="UP000887116"/>
    </source>
</evidence>
<keyword evidence="8" id="KW-0539">Nucleus</keyword>
<dbReference type="PROSITE" id="PS00028">
    <property type="entry name" value="ZINC_FINGER_C2H2_1"/>
    <property type="match status" value="10"/>
</dbReference>
<dbReference type="GO" id="GO:0008270">
    <property type="term" value="F:zinc ion binding"/>
    <property type="evidence" value="ECO:0007669"/>
    <property type="project" value="UniProtKB-KW"/>
</dbReference>
<feature type="domain" description="C2H2-type" evidence="11">
    <location>
        <begin position="482"/>
        <end position="510"/>
    </location>
</feature>
<evidence type="ECO:0000259" key="11">
    <source>
        <dbReference type="PROSITE" id="PS50157"/>
    </source>
</evidence>
<dbReference type="GO" id="GO:0005634">
    <property type="term" value="C:nucleus"/>
    <property type="evidence" value="ECO:0007669"/>
    <property type="project" value="UniProtKB-SubCell"/>
</dbReference>
<proteinExistence type="predicted"/>
<dbReference type="Pfam" id="PF00096">
    <property type="entry name" value="zf-C2H2"/>
    <property type="match status" value="6"/>
</dbReference>
<feature type="domain" description="C2H2-type" evidence="11">
    <location>
        <begin position="568"/>
        <end position="595"/>
    </location>
</feature>
<gene>
    <name evidence="12" type="primary">NCL1_58368</name>
    <name evidence="12" type="ORF">TNCT_354841</name>
</gene>
<dbReference type="PROSITE" id="PS50157">
    <property type="entry name" value="ZINC_FINGER_C2H2_2"/>
    <property type="match status" value="11"/>
</dbReference>
<dbReference type="Pfam" id="PF13909">
    <property type="entry name" value="zf-H2C2_5"/>
    <property type="match status" value="1"/>
</dbReference>
<dbReference type="OrthoDB" id="3565419at2759"/>
<dbReference type="GO" id="GO:0006355">
    <property type="term" value="P:regulation of DNA-templated transcription"/>
    <property type="evidence" value="ECO:0007669"/>
    <property type="project" value="UniProtKB-ARBA"/>
</dbReference>
<evidence type="ECO:0000256" key="7">
    <source>
        <dbReference type="ARBA" id="ARBA00023163"/>
    </source>
</evidence>
<evidence type="ECO:0000256" key="10">
    <source>
        <dbReference type="SAM" id="MobiDB-lite"/>
    </source>
</evidence>
<keyword evidence="3" id="KW-0677">Repeat</keyword>
<evidence type="ECO:0000256" key="6">
    <source>
        <dbReference type="ARBA" id="ARBA00023015"/>
    </source>
</evidence>
<feature type="domain" description="C2H2-type" evidence="11">
    <location>
        <begin position="246"/>
        <end position="273"/>
    </location>
</feature>
<accession>A0A8X6GDY5</accession>
<feature type="domain" description="C2H2-type" evidence="11">
    <location>
        <begin position="442"/>
        <end position="466"/>
    </location>
</feature>
<evidence type="ECO:0000256" key="1">
    <source>
        <dbReference type="ARBA" id="ARBA00004123"/>
    </source>
</evidence>
<evidence type="ECO:0000256" key="9">
    <source>
        <dbReference type="PROSITE-ProRule" id="PRU00042"/>
    </source>
</evidence>
<feature type="domain" description="C2H2-type" evidence="11">
    <location>
        <begin position="383"/>
        <end position="406"/>
    </location>
</feature>
<dbReference type="FunFam" id="3.30.160.60:FF:000446">
    <property type="entry name" value="Zinc finger protein"/>
    <property type="match status" value="1"/>
</dbReference>